<dbReference type="PIRSF" id="PIRSF037677">
    <property type="entry name" value="DNA_mis_repair_Msh6"/>
    <property type="match status" value="1"/>
</dbReference>
<dbReference type="InterPro" id="IPR027417">
    <property type="entry name" value="P-loop_NTPase"/>
</dbReference>
<dbReference type="Gene3D" id="1.10.1420.10">
    <property type="match status" value="2"/>
</dbReference>
<comment type="function">
    <text evidence="7 8">This protein is involved in the repair of mismatches in DNA. It is possible that it carries out the mismatch recognition step. This protein has a weak ATPase activity.</text>
</comment>
<dbReference type="GO" id="GO:0030983">
    <property type="term" value="F:mismatched DNA binding"/>
    <property type="evidence" value="ECO:0007669"/>
    <property type="project" value="InterPro"/>
</dbReference>
<keyword evidence="4 8" id="KW-0067">ATP-binding</keyword>
<dbReference type="NCBIfam" id="TIGR01070">
    <property type="entry name" value="mutS1"/>
    <property type="match status" value="1"/>
</dbReference>
<dbReference type="GO" id="GO:0005524">
    <property type="term" value="F:ATP binding"/>
    <property type="evidence" value="ECO:0007669"/>
    <property type="project" value="UniProtKB-UniRule"/>
</dbReference>
<dbReference type="eggNOG" id="arCOG02897">
    <property type="taxonomic scope" value="Archaea"/>
</dbReference>
<evidence type="ECO:0000256" key="2">
    <source>
        <dbReference type="ARBA" id="ARBA00022741"/>
    </source>
</evidence>
<dbReference type="Proteomes" id="UP000001400">
    <property type="component" value="Chromosome"/>
</dbReference>
<dbReference type="Pfam" id="PF01624">
    <property type="entry name" value="MutS_I"/>
    <property type="match status" value="1"/>
</dbReference>
<keyword evidence="6 8" id="KW-0234">DNA repair</keyword>
<evidence type="ECO:0000256" key="3">
    <source>
        <dbReference type="ARBA" id="ARBA00022763"/>
    </source>
</evidence>
<dbReference type="InterPro" id="IPR007696">
    <property type="entry name" value="DNA_mismatch_repair_MutS_core"/>
</dbReference>
<dbReference type="InterPro" id="IPR007860">
    <property type="entry name" value="DNA_mmatch_repair_MutS_con_dom"/>
</dbReference>
<evidence type="ECO:0000313" key="13">
    <source>
        <dbReference type="Proteomes" id="UP000001400"/>
    </source>
</evidence>
<dbReference type="InterPro" id="IPR017261">
    <property type="entry name" value="DNA_mismatch_repair_MutS/MSH"/>
</dbReference>
<dbReference type="SUPFAM" id="SSF55271">
    <property type="entry name" value="DNA repair protein MutS, domain I"/>
    <property type="match status" value="1"/>
</dbReference>
<dbReference type="STRING" id="439481.Aboo_1478"/>
<dbReference type="GO" id="GO:0006298">
    <property type="term" value="P:mismatch repair"/>
    <property type="evidence" value="ECO:0007669"/>
    <property type="project" value="UniProtKB-UniRule"/>
</dbReference>
<dbReference type="Gene3D" id="3.40.1170.10">
    <property type="entry name" value="DNA repair protein MutS, domain I"/>
    <property type="match status" value="1"/>
</dbReference>
<feature type="binding site" evidence="8">
    <location>
        <begin position="587"/>
        <end position="594"/>
    </location>
    <ligand>
        <name>ATP</name>
        <dbReference type="ChEBI" id="CHEBI:30616"/>
    </ligand>
</feature>
<keyword evidence="3 8" id="KW-0227">DNA damage</keyword>
<comment type="similarity">
    <text evidence="1 8 10">Belongs to the DNA mismatch repair MutS family.</text>
</comment>
<reference evidence="12" key="1">
    <citation type="submission" date="2010-02" db="EMBL/GenBank/DDBJ databases">
        <title>Complete sequence of Aciduliprofundum boonei T469.</title>
        <authorList>
            <consortium name="US DOE Joint Genome Institute"/>
            <person name="Lucas S."/>
            <person name="Copeland A."/>
            <person name="Lapidus A."/>
            <person name="Cheng J.-F."/>
            <person name="Bruce D."/>
            <person name="Goodwin L."/>
            <person name="Pitluck S."/>
            <person name="Saunders E."/>
            <person name="Detter J.C."/>
            <person name="Han C."/>
            <person name="Tapia R."/>
            <person name="Land M."/>
            <person name="Hauser L."/>
            <person name="Kyrpides N."/>
            <person name="Mikhailova N."/>
            <person name="Flores G."/>
            <person name="Reysenbach A.-L."/>
            <person name="Woyke T."/>
        </authorList>
    </citation>
    <scope>NUCLEOTIDE SEQUENCE</scope>
    <source>
        <strain evidence="12">T469</strain>
    </source>
</reference>
<evidence type="ECO:0000256" key="7">
    <source>
        <dbReference type="ARBA" id="ARBA00024647"/>
    </source>
</evidence>
<dbReference type="Pfam" id="PF05190">
    <property type="entry name" value="MutS_IV"/>
    <property type="match status" value="1"/>
</dbReference>
<proteinExistence type="inferred from homology"/>
<dbReference type="HOGENOM" id="CLU_002472_1_3_2"/>
<gene>
    <name evidence="8" type="primary">mutS</name>
    <name evidence="12" type="ordered locus">Aboo_1478</name>
</gene>
<dbReference type="CDD" id="cd03284">
    <property type="entry name" value="ABC_MutS1"/>
    <property type="match status" value="1"/>
</dbReference>
<dbReference type="SUPFAM" id="SSF53150">
    <property type="entry name" value="DNA repair protein MutS, domain II"/>
    <property type="match status" value="1"/>
</dbReference>
<keyword evidence="5 8" id="KW-0238">DNA-binding</keyword>
<dbReference type="InterPro" id="IPR016151">
    <property type="entry name" value="DNA_mismatch_repair_MutS_N"/>
</dbReference>
<evidence type="ECO:0000256" key="10">
    <source>
        <dbReference type="RuleBase" id="RU003756"/>
    </source>
</evidence>
<accession>B5ICV6</accession>
<dbReference type="SUPFAM" id="SSF52540">
    <property type="entry name" value="P-loop containing nucleoside triphosphate hydrolases"/>
    <property type="match status" value="1"/>
</dbReference>
<dbReference type="GO" id="GO:0140664">
    <property type="term" value="F:ATP-dependent DNA damage sensor activity"/>
    <property type="evidence" value="ECO:0007669"/>
    <property type="project" value="InterPro"/>
</dbReference>
<dbReference type="InterPro" id="IPR005748">
    <property type="entry name" value="DNA_mismatch_repair_MutS"/>
</dbReference>
<dbReference type="EMBL" id="CP001941">
    <property type="protein sequence ID" value="ADD09284.1"/>
    <property type="molecule type" value="Genomic_DNA"/>
</dbReference>
<feature type="domain" description="DNA mismatch repair proteins mutS family" evidence="11">
    <location>
        <begin position="661"/>
        <end position="677"/>
    </location>
</feature>
<dbReference type="RefSeq" id="WP_008084133.1">
    <property type="nucleotide sequence ID" value="NC_013926.1"/>
</dbReference>
<dbReference type="FunFam" id="1.10.1420.10:FF:000001">
    <property type="entry name" value="DNA mismatch repair protein MutS"/>
    <property type="match status" value="1"/>
</dbReference>
<dbReference type="AlphaFoldDB" id="B5ICV6"/>
<dbReference type="SUPFAM" id="SSF48334">
    <property type="entry name" value="DNA repair protein MutS, domain III"/>
    <property type="match status" value="1"/>
</dbReference>
<dbReference type="InterPro" id="IPR036678">
    <property type="entry name" value="MutS_con_dom_sf"/>
</dbReference>
<dbReference type="Pfam" id="PF00488">
    <property type="entry name" value="MutS_V"/>
    <property type="match status" value="1"/>
</dbReference>
<dbReference type="InterPro" id="IPR045076">
    <property type="entry name" value="MutS"/>
</dbReference>
<dbReference type="InterPro" id="IPR000432">
    <property type="entry name" value="DNA_mismatch_repair_MutS_C"/>
</dbReference>
<evidence type="ECO:0000256" key="1">
    <source>
        <dbReference type="ARBA" id="ARBA00006271"/>
    </source>
</evidence>
<dbReference type="Gene3D" id="3.30.420.110">
    <property type="entry name" value="MutS, connector domain"/>
    <property type="match status" value="1"/>
</dbReference>
<dbReference type="InterPro" id="IPR036187">
    <property type="entry name" value="DNA_mismatch_repair_MutS_sf"/>
</dbReference>
<dbReference type="NCBIfam" id="NF003810">
    <property type="entry name" value="PRK05399.1"/>
    <property type="match status" value="1"/>
</dbReference>
<dbReference type="FunFam" id="3.40.50.300:FF:000870">
    <property type="entry name" value="MutS protein homolog 4"/>
    <property type="match status" value="1"/>
</dbReference>
<keyword evidence="2 8" id="KW-0547">Nucleotide-binding</keyword>
<evidence type="ECO:0000256" key="9">
    <source>
        <dbReference type="NCBIfam" id="TIGR01070"/>
    </source>
</evidence>
<dbReference type="GeneID" id="8828445"/>
<dbReference type="Gene3D" id="3.40.50.300">
    <property type="entry name" value="P-loop containing nucleotide triphosphate hydrolases"/>
    <property type="match status" value="1"/>
</dbReference>
<dbReference type="GO" id="GO:0003684">
    <property type="term" value="F:damaged DNA binding"/>
    <property type="evidence" value="ECO:0007669"/>
    <property type="project" value="UniProtKB-UniRule"/>
</dbReference>
<evidence type="ECO:0000256" key="6">
    <source>
        <dbReference type="ARBA" id="ARBA00023204"/>
    </source>
</evidence>
<dbReference type="HAMAP" id="MF_00096">
    <property type="entry name" value="MutS"/>
    <property type="match status" value="1"/>
</dbReference>
<protein>
    <recommendedName>
        <fullName evidence="8 9">DNA mismatch repair protein MutS</fullName>
    </recommendedName>
</protein>
<name>B5ICV6_ACIB4</name>
<evidence type="ECO:0000256" key="5">
    <source>
        <dbReference type="ARBA" id="ARBA00023125"/>
    </source>
</evidence>
<dbReference type="Pfam" id="PF05188">
    <property type="entry name" value="MutS_II"/>
    <property type="match status" value="1"/>
</dbReference>
<dbReference type="Pfam" id="PF05192">
    <property type="entry name" value="MutS_III"/>
    <property type="match status" value="1"/>
</dbReference>
<dbReference type="SMART" id="SM00534">
    <property type="entry name" value="MUTSac"/>
    <property type="match status" value="1"/>
</dbReference>
<dbReference type="PROSITE" id="PS00486">
    <property type="entry name" value="DNA_MISMATCH_REPAIR_2"/>
    <property type="match status" value="1"/>
</dbReference>
<evidence type="ECO:0000259" key="11">
    <source>
        <dbReference type="PROSITE" id="PS00486"/>
    </source>
</evidence>
<dbReference type="PANTHER" id="PTHR11361">
    <property type="entry name" value="DNA MISMATCH REPAIR PROTEIN MUTS FAMILY MEMBER"/>
    <property type="match status" value="1"/>
</dbReference>
<sequence>MATPLMRQYHRIKAKYKDTILFFRVGDFYETFEDDAKLVSKELNIVLTRRSKDEPVPMAGIPYHALDAYLSRLVKKGYKVAICEQLEDPAKARGLVRRDVVRVVTPGTLIEDTLLTEDNNFLFSIYKHKEIYGFAALDISTGEFFAGELDFYGLNAEILRLQPSEILSNSKLNLDFQIKILAEEYYNDYEKILKEHFKVAELSGFGIGEYGLRAAASALKYAKENTMNDLKNITSLQGYFKDKYLILDSTTLKNLEIFHNVLGEDKYTLYHTMNKCETPMGARLLKRWMQRPLKDIDEINDRLDAVEELANKQLLQDSIRTILSRIKDIERIKTRVSLGRAAPRDLISLKESLKQADKLRINFESKILKNSASKIYGIEGIIELIENAINGDYPVGEGVIKEGYNEELDEIKRIASNAKLLIGKMEERERRNTGIKNLKIGYNDVMGYYIEVSKSNLSKVPKHYRRKQTLKNSERFVTDELKELEYKILSAKDRIYEIENKIYRDILKKLGEMIDVIERTAKSIAIIDVISSLARVALEMNYTRPEVDESMDIEIRNGRHPVVELYTDFVPNDTHINSDARFIILTGPNMAGKSTYMRQVALIVILAQMGSFVPADYAKIGIVDRIYTRVGASDDITRGRSTFMMEMVELANILNTATERSLILLDEIGRGTSTYDGLAIAWSITEHIHNSIRARTIFATHYHHLIDLENVLDNVRNYHIAVKETQDGLIFVRKVMPGGMSKSYGIEVAKLAGVPEKVVKRAKEILNLIEEEKVIEVRRGKKIIQTMLFGEENCSDILDEIKRMDIMNLTPLEALNKLNELKRKIENR</sequence>
<evidence type="ECO:0000256" key="4">
    <source>
        <dbReference type="ARBA" id="ARBA00022840"/>
    </source>
</evidence>
<dbReference type="KEGG" id="abi:Aboo_1478"/>
<dbReference type="InterPro" id="IPR007695">
    <property type="entry name" value="DNA_mismatch_repair_MutS-lik_N"/>
</dbReference>
<dbReference type="OrthoDB" id="146065at2157"/>
<evidence type="ECO:0000313" key="12">
    <source>
        <dbReference type="EMBL" id="ADD09284.1"/>
    </source>
</evidence>
<dbReference type="InterPro" id="IPR007861">
    <property type="entry name" value="DNA_mismatch_repair_MutS_clamp"/>
</dbReference>
<evidence type="ECO:0000256" key="8">
    <source>
        <dbReference type="HAMAP-Rule" id="MF_00096"/>
    </source>
</evidence>
<dbReference type="SMART" id="SM00533">
    <property type="entry name" value="MUTSd"/>
    <property type="match status" value="1"/>
</dbReference>
<keyword evidence="13" id="KW-1185">Reference proteome</keyword>
<dbReference type="FunFam" id="3.40.1170.10:FF:000001">
    <property type="entry name" value="DNA mismatch repair protein MutS"/>
    <property type="match status" value="1"/>
</dbReference>
<organism evidence="12 13">
    <name type="scientific">Aciduliprofundum boonei (strain DSM 19572 / T469)</name>
    <dbReference type="NCBI Taxonomy" id="439481"/>
    <lineage>
        <taxon>Archaea</taxon>
        <taxon>Methanobacteriati</taxon>
        <taxon>Thermoplasmatota</taxon>
        <taxon>DHVE2 group</taxon>
        <taxon>Candidatus Aciduliprofundum</taxon>
    </lineage>
</organism>
<dbReference type="PANTHER" id="PTHR11361:SF34">
    <property type="entry name" value="DNA MISMATCH REPAIR PROTEIN MSH1, MITOCHONDRIAL"/>
    <property type="match status" value="1"/>
</dbReference>